<dbReference type="PANTHER" id="PTHR33914">
    <property type="entry name" value="18S PRE-RIBOSOMAL ASSEMBLY PROTEIN GAR2-LIKE PROTEIN"/>
    <property type="match status" value="1"/>
</dbReference>
<dbReference type="Proteomes" id="UP001141806">
    <property type="component" value="Unassembled WGS sequence"/>
</dbReference>
<feature type="region of interest" description="Disordered" evidence="1">
    <location>
        <begin position="18"/>
        <end position="40"/>
    </location>
</feature>
<sequence>MYAKLVYRRIIARESRGAQTKCRRRARQGNEAGTRCGGGRRGSGLPVPLLASSLQMKNQIHSTLLYLIHPVKPGPLKQNRIRPECMLSNQEKPCQNTSPTNIDYQPFKEEDYIVFCVNKDGTFDVVEDEKSESAYHVKYRTEPLRAVNRKLVYKEDTDTDSKYGDEDVSNEDGVDFDATNVDSDILTDVEGEYEDGIYFDSEAPHPRIRAEAYCKKVNDDDESGINSQESSFSTSTLSRSSTGSFAFPVLRCEWNGSPVKMPEPEGLPLRKHKSLCIGLQCCKF</sequence>
<keyword evidence="3" id="KW-1185">Reference proteome</keyword>
<gene>
    <name evidence="2" type="ORF">NE237_008073</name>
</gene>
<organism evidence="2 3">
    <name type="scientific">Protea cynaroides</name>
    <dbReference type="NCBI Taxonomy" id="273540"/>
    <lineage>
        <taxon>Eukaryota</taxon>
        <taxon>Viridiplantae</taxon>
        <taxon>Streptophyta</taxon>
        <taxon>Embryophyta</taxon>
        <taxon>Tracheophyta</taxon>
        <taxon>Spermatophyta</taxon>
        <taxon>Magnoliopsida</taxon>
        <taxon>Proteales</taxon>
        <taxon>Proteaceae</taxon>
        <taxon>Protea</taxon>
    </lineage>
</organism>
<comment type="caution">
    <text evidence="2">The sequence shown here is derived from an EMBL/GenBank/DDBJ whole genome shotgun (WGS) entry which is preliminary data.</text>
</comment>
<dbReference type="EMBL" id="JAMYWD010000004">
    <property type="protein sequence ID" value="KAJ4974899.1"/>
    <property type="molecule type" value="Genomic_DNA"/>
</dbReference>
<dbReference type="GO" id="GO:0009786">
    <property type="term" value="P:regulation of asymmetric cell division"/>
    <property type="evidence" value="ECO:0007669"/>
    <property type="project" value="InterPro"/>
</dbReference>
<feature type="compositionally biased region" description="Low complexity" evidence="1">
    <location>
        <begin position="227"/>
        <end position="241"/>
    </location>
</feature>
<evidence type="ECO:0000313" key="2">
    <source>
        <dbReference type="EMBL" id="KAJ4974899.1"/>
    </source>
</evidence>
<proteinExistence type="predicted"/>
<evidence type="ECO:0000256" key="1">
    <source>
        <dbReference type="SAM" id="MobiDB-lite"/>
    </source>
</evidence>
<reference evidence="2" key="1">
    <citation type="journal article" date="2023" name="Plant J.">
        <title>The genome of the king protea, Protea cynaroides.</title>
        <authorList>
            <person name="Chang J."/>
            <person name="Duong T.A."/>
            <person name="Schoeman C."/>
            <person name="Ma X."/>
            <person name="Roodt D."/>
            <person name="Barker N."/>
            <person name="Li Z."/>
            <person name="Van de Peer Y."/>
            <person name="Mizrachi E."/>
        </authorList>
    </citation>
    <scope>NUCLEOTIDE SEQUENCE</scope>
    <source>
        <tissue evidence="2">Young leaves</tissue>
    </source>
</reference>
<dbReference type="InterPro" id="IPR040378">
    <property type="entry name" value="BASL"/>
</dbReference>
<dbReference type="AlphaFoldDB" id="A0A9Q0KQQ1"/>
<dbReference type="OrthoDB" id="1911716at2759"/>
<feature type="region of interest" description="Disordered" evidence="1">
    <location>
        <begin position="219"/>
        <end position="241"/>
    </location>
</feature>
<evidence type="ECO:0000313" key="3">
    <source>
        <dbReference type="Proteomes" id="UP001141806"/>
    </source>
</evidence>
<accession>A0A9Q0KQQ1</accession>
<name>A0A9Q0KQQ1_9MAGN</name>
<dbReference type="PANTHER" id="PTHR33914:SF3">
    <property type="entry name" value="PROTEIN BREAKING OF ASYMMETRY IN THE STOMATAL LINEAGE"/>
    <property type="match status" value="1"/>
</dbReference>
<protein>
    <submittedName>
        <fullName evidence="2">Uncharacterized protein</fullName>
    </submittedName>
</protein>